<evidence type="ECO:0000259" key="17">
    <source>
        <dbReference type="PROSITE" id="PS50853"/>
    </source>
</evidence>
<feature type="domain" description="Fibronectin type-III" evidence="17">
    <location>
        <begin position="128"/>
        <end position="227"/>
    </location>
</feature>
<feature type="region of interest" description="Disordered" evidence="14">
    <location>
        <begin position="348"/>
        <end position="426"/>
    </location>
</feature>
<keyword evidence="9 15" id="KW-1133">Transmembrane helix</keyword>
<evidence type="ECO:0000256" key="7">
    <source>
        <dbReference type="ARBA" id="ARBA00022737"/>
    </source>
</evidence>
<dbReference type="InterPro" id="IPR036116">
    <property type="entry name" value="FN3_sf"/>
</dbReference>
<keyword evidence="11" id="KW-1015">Disulfide bond</keyword>
<proteinExistence type="inferred from homology"/>
<feature type="chain" id="PRO_5044588606" description="Prolactin receptor" evidence="16">
    <location>
        <begin position="20"/>
        <end position="533"/>
    </location>
</feature>
<dbReference type="SMART" id="SM00060">
    <property type="entry name" value="FN3"/>
    <property type="match status" value="2"/>
</dbReference>
<dbReference type="InterPro" id="IPR013783">
    <property type="entry name" value="Ig-like_fold"/>
</dbReference>
<evidence type="ECO:0000256" key="6">
    <source>
        <dbReference type="ARBA" id="ARBA00022729"/>
    </source>
</evidence>
<keyword evidence="13" id="KW-0325">Glycoprotein</keyword>
<evidence type="ECO:0000256" key="15">
    <source>
        <dbReference type="SAM" id="Phobius"/>
    </source>
</evidence>
<feature type="transmembrane region" description="Helical" evidence="15">
    <location>
        <begin position="233"/>
        <end position="254"/>
    </location>
</feature>
<keyword evidence="6 16" id="KW-0732">Signal</keyword>
<name>A0A3B3BQX9_ORYME</name>
<evidence type="ECO:0000313" key="20">
    <source>
        <dbReference type="Proteomes" id="UP000261560"/>
    </source>
</evidence>
<feature type="signal peptide" evidence="16">
    <location>
        <begin position="1"/>
        <end position="19"/>
    </location>
</feature>
<keyword evidence="12 18" id="KW-0675">Receptor</keyword>
<dbReference type="InterPro" id="IPR003961">
    <property type="entry name" value="FN3_dom"/>
</dbReference>
<protein>
    <recommendedName>
        <fullName evidence="3">Prolactin receptor</fullName>
    </recommendedName>
</protein>
<dbReference type="FunFam" id="2.60.40.10:FF:000358">
    <property type="entry name" value="Prolactin receptor"/>
    <property type="match status" value="1"/>
</dbReference>
<dbReference type="STRING" id="30732.ENSOMEP00000007527"/>
<dbReference type="Gene3D" id="2.60.40.10">
    <property type="entry name" value="Immunoglobulins"/>
    <property type="match status" value="2"/>
</dbReference>
<evidence type="ECO:0000313" key="19">
    <source>
        <dbReference type="Ensembl" id="ENSOMEP00000007527.1"/>
    </source>
</evidence>
<comment type="subcellular location">
    <subcellularLocation>
        <location evidence="1">Membrane</location>
        <topology evidence="1">Single-pass type I membrane protein</topology>
    </subcellularLocation>
</comment>
<keyword evidence="8" id="KW-0862">Zinc</keyword>
<gene>
    <name evidence="18" type="ORF">FQA47_005560</name>
</gene>
<dbReference type="OMA" id="FTIYSID"/>
<evidence type="ECO:0000256" key="5">
    <source>
        <dbReference type="ARBA" id="ARBA00022723"/>
    </source>
</evidence>
<keyword evidence="4 15" id="KW-0812">Transmembrane</keyword>
<dbReference type="EMBL" id="WKFB01000302">
    <property type="protein sequence ID" value="KAF6727519.1"/>
    <property type="molecule type" value="Genomic_DNA"/>
</dbReference>
<organism evidence="19 20">
    <name type="scientific">Oryzias melastigma</name>
    <name type="common">Marine medaka</name>
    <dbReference type="NCBI Taxonomy" id="30732"/>
    <lineage>
        <taxon>Eukaryota</taxon>
        <taxon>Metazoa</taxon>
        <taxon>Chordata</taxon>
        <taxon>Craniata</taxon>
        <taxon>Vertebrata</taxon>
        <taxon>Euteleostomi</taxon>
        <taxon>Actinopterygii</taxon>
        <taxon>Neopterygii</taxon>
        <taxon>Teleostei</taxon>
        <taxon>Neoteleostei</taxon>
        <taxon>Acanthomorphata</taxon>
        <taxon>Ovalentaria</taxon>
        <taxon>Atherinomorphae</taxon>
        <taxon>Beloniformes</taxon>
        <taxon>Adrianichthyidae</taxon>
        <taxon>Oryziinae</taxon>
        <taxon>Oryzias</taxon>
    </lineage>
</organism>
<dbReference type="GO" id="GO:0009897">
    <property type="term" value="C:external side of plasma membrane"/>
    <property type="evidence" value="ECO:0007669"/>
    <property type="project" value="TreeGrafter"/>
</dbReference>
<evidence type="ECO:0000313" key="18">
    <source>
        <dbReference type="EMBL" id="KAF6727519.1"/>
    </source>
</evidence>
<evidence type="ECO:0000256" key="11">
    <source>
        <dbReference type="ARBA" id="ARBA00023157"/>
    </source>
</evidence>
<sequence>MRGALVPGVLLLLSTAVWCDDPSPPGKPVLTAESCRSPEKETFTCWWTPGSSGGLPTVHRLFYKKASYEKELECPDYRSGGRNSCFFDKTITSLWEEFELTVVAANALGDATSDTLKIDVMDVVRPYHPKNLALRVKQSNDNPYLYISWQSPLNKTNTFGWATIKYELGVRPEKSKEWKIYDTGLQTNFSLHTVDPGATYEVQVRCTLDHSRWSEWSPAASIKIPINSQKDKLLWVLILVSLIPLLTAICALVVRRNSVKQCLLPPVPGPKIIGVDPKLLKSGRSEDVVSALFGNQKLVNMKARTEEIEEFISVSESRGWLLSDDFLSEKVRSLIIPNGFLFTSKSQDVEKAEDGREDPLFDTRSSRSGDSGTAVEPLLLPPEPQSVNPVSKDAACRSAMQCPPPTSYVDIPTPEDGGAPEVPSDNYSRVKGVSGEDILLEKEPVLPCRDAQIQQISMASDYSRVAEVNSDTTVLLQKLRPSADPSCKEKQLRDAEWKVCRKGKPSGTESSEGPCTPLVGSGYVDSVLNFTVK</sequence>
<dbReference type="FunFam" id="2.60.40.10:FF:000287">
    <property type="entry name" value="Prolactin receptor"/>
    <property type="match status" value="1"/>
</dbReference>
<keyword evidence="7" id="KW-0677">Repeat</keyword>
<evidence type="ECO:0000256" key="9">
    <source>
        <dbReference type="ARBA" id="ARBA00022989"/>
    </source>
</evidence>
<evidence type="ECO:0000256" key="8">
    <source>
        <dbReference type="ARBA" id="ARBA00022833"/>
    </source>
</evidence>
<dbReference type="GO" id="GO:0004896">
    <property type="term" value="F:cytokine receptor activity"/>
    <property type="evidence" value="ECO:0007669"/>
    <property type="project" value="TreeGrafter"/>
</dbReference>
<dbReference type="Ensembl" id="ENSOMET00000003952.1">
    <property type="protein sequence ID" value="ENSOMEP00000007527.1"/>
    <property type="gene ID" value="ENSOMEG00000008632.1"/>
</dbReference>
<dbReference type="GO" id="GO:0046872">
    <property type="term" value="F:metal ion binding"/>
    <property type="evidence" value="ECO:0007669"/>
    <property type="project" value="UniProtKB-KW"/>
</dbReference>
<evidence type="ECO:0000256" key="13">
    <source>
        <dbReference type="ARBA" id="ARBA00023180"/>
    </source>
</evidence>
<dbReference type="Proteomes" id="UP000261560">
    <property type="component" value="Unplaced"/>
</dbReference>
<feature type="compositionally biased region" description="Basic and acidic residues" evidence="14">
    <location>
        <begin position="348"/>
        <end position="367"/>
    </location>
</feature>
<evidence type="ECO:0000256" key="1">
    <source>
        <dbReference type="ARBA" id="ARBA00004479"/>
    </source>
</evidence>
<keyword evidence="20" id="KW-1185">Reference proteome</keyword>
<evidence type="ECO:0000256" key="10">
    <source>
        <dbReference type="ARBA" id="ARBA00023136"/>
    </source>
</evidence>
<evidence type="ECO:0000256" key="3">
    <source>
        <dbReference type="ARBA" id="ARBA00019818"/>
    </source>
</evidence>
<dbReference type="PaxDb" id="30732-ENSOMEP00000007527"/>
<dbReference type="GeneTree" id="ENSGT00940000154851"/>
<comment type="similarity">
    <text evidence="2">Belongs to the type I cytokine receptor family. Type 1 subfamily.</text>
</comment>
<evidence type="ECO:0000256" key="2">
    <source>
        <dbReference type="ARBA" id="ARBA00007885"/>
    </source>
</evidence>
<keyword evidence="5" id="KW-0479">Metal-binding</keyword>
<keyword evidence="10 15" id="KW-0472">Membrane</keyword>
<dbReference type="AlphaFoldDB" id="A0A3B3BQX9"/>
<reference evidence="18" key="2">
    <citation type="journal article" name="BMC Genomics">
        <title>Long-read sequencing and de novo genome assembly of marine medaka (Oryzias melastigma).</title>
        <authorList>
            <person name="Liang P."/>
            <person name="Saqib H.S.A."/>
            <person name="Ni X."/>
            <person name="Shen Y."/>
        </authorList>
    </citation>
    <scope>NUCLEOTIDE SEQUENCE</scope>
    <source>
        <strain evidence="18">Bigg-433</strain>
    </source>
</reference>
<dbReference type="OrthoDB" id="8858139at2759"/>
<dbReference type="Pfam" id="PF09067">
    <property type="entry name" value="EpoR_lig-bind"/>
    <property type="match status" value="1"/>
</dbReference>
<evidence type="ECO:0000256" key="16">
    <source>
        <dbReference type="SAM" id="SignalP"/>
    </source>
</evidence>
<accession>A0A3B3BQX9</accession>
<dbReference type="PANTHER" id="PTHR23037">
    <property type="entry name" value="CYTOKINE RECEPTOR"/>
    <property type="match status" value="1"/>
</dbReference>
<dbReference type="PROSITE" id="PS50853">
    <property type="entry name" value="FN3"/>
    <property type="match status" value="1"/>
</dbReference>
<evidence type="ECO:0000256" key="12">
    <source>
        <dbReference type="ARBA" id="ARBA00023170"/>
    </source>
</evidence>
<evidence type="ECO:0000256" key="4">
    <source>
        <dbReference type="ARBA" id="ARBA00022692"/>
    </source>
</evidence>
<reference evidence="19" key="1">
    <citation type="submission" date="2025-05" db="UniProtKB">
        <authorList>
            <consortium name="Ensembl"/>
        </authorList>
    </citation>
    <scope>IDENTIFICATION</scope>
</reference>
<dbReference type="SUPFAM" id="SSF49265">
    <property type="entry name" value="Fibronectin type III"/>
    <property type="match status" value="2"/>
</dbReference>
<evidence type="ECO:0000256" key="14">
    <source>
        <dbReference type="SAM" id="MobiDB-lite"/>
    </source>
</evidence>
<dbReference type="CDD" id="cd00063">
    <property type="entry name" value="FN3"/>
    <property type="match status" value="1"/>
</dbReference>
<dbReference type="PANTHER" id="PTHR23037:SF46">
    <property type="entry name" value="INTERLEUKIN 5 RECEPTOR SUBUNIT ALPHA"/>
    <property type="match status" value="1"/>
</dbReference>
<dbReference type="InterPro" id="IPR015152">
    <property type="entry name" value="Growth/epo_recpt_lig-bind"/>
</dbReference>
<dbReference type="Proteomes" id="UP000646548">
    <property type="component" value="Unassembled WGS sequence"/>
</dbReference>